<gene>
    <name evidence="1" type="ORF">SAMN05444370_1055</name>
</gene>
<accession>A0A1H4B3K6</accession>
<dbReference type="OrthoDB" id="7363897at2"/>
<reference evidence="1 2" key="1">
    <citation type="submission" date="2016-10" db="EMBL/GenBank/DDBJ databases">
        <authorList>
            <person name="de Groot N.N."/>
        </authorList>
    </citation>
    <scope>NUCLEOTIDE SEQUENCE [LARGE SCALE GENOMIC DNA]</scope>
    <source>
        <strain evidence="1 2">DSM 15345</strain>
    </source>
</reference>
<evidence type="ECO:0000313" key="2">
    <source>
        <dbReference type="Proteomes" id="UP000198703"/>
    </source>
</evidence>
<proteinExistence type="predicted"/>
<evidence type="ECO:0000313" key="1">
    <source>
        <dbReference type="EMBL" id="SEA42657.1"/>
    </source>
</evidence>
<dbReference type="AlphaFoldDB" id="A0A1H4B3K6"/>
<name>A0A1H4B3K6_9RHOB</name>
<protein>
    <submittedName>
        <fullName evidence="1">Uncharacterized protein</fullName>
    </submittedName>
</protein>
<dbReference type="EMBL" id="FNQM01000005">
    <property type="protein sequence ID" value="SEA42657.1"/>
    <property type="molecule type" value="Genomic_DNA"/>
</dbReference>
<dbReference type="STRING" id="89524.SAMN05444370_1055"/>
<dbReference type="RefSeq" id="WP_093252757.1">
    <property type="nucleotide sequence ID" value="NZ_FNQM01000005.1"/>
</dbReference>
<keyword evidence="2" id="KW-1185">Reference proteome</keyword>
<sequence>MNGALEMIVTACLLAAPAECRDHRVRITVQGGDPQLCVYYSVREIALWQQLNRKWEVKSWRCGFTSPDEVI</sequence>
<organism evidence="1 2">
    <name type="scientific">Rubrimonas cliftonensis</name>
    <dbReference type="NCBI Taxonomy" id="89524"/>
    <lineage>
        <taxon>Bacteria</taxon>
        <taxon>Pseudomonadati</taxon>
        <taxon>Pseudomonadota</taxon>
        <taxon>Alphaproteobacteria</taxon>
        <taxon>Rhodobacterales</taxon>
        <taxon>Paracoccaceae</taxon>
        <taxon>Rubrimonas</taxon>
    </lineage>
</organism>
<dbReference type="Proteomes" id="UP000198703">
    <property type="component" value="Unassembled WGS sequence"/>
</dbReference>